<dbReference type="SUPFAM" id="SSF46955">
    <property type="entry name" value="Putative DNA-binding domain"/>
    <property type="match status" value="1"/>
</dbReference>
<dbReference type="GeneID" id="301139486"/>
<dbReference type="Pfam" id="PF13411">
    <property type="entry name" value="MerR_1"/>
    <property type="match status" value="1"/>
</dbReference>
<dbReference type="RefSeq" id="WP_066225091.1">
    <property type="nucleotide sequence ID" value="NZ_JARTFQ010000007.1"/>
</dbReference>
<dbReference type="Proteomes" id="UP001342826">
    <property type="component" value="Unassembled WGS sequence"/>
</dbReference>
<keyword evidence="3" id="KW-1185">Reference proteome</keyword>
<sequence>MSEKYVHISKASSLLGEDAYMLRAWEDEFEKFLTIKRDEKMARIYSPENIEMLRRIKNLKEAGLDKKTITLMLEAQQMVEKNPPQIKNKEETDEIKKSLAKIVEFIDSKEVENLLQLNLRIKKIEMGIKNTILETNKEHELLLKAQTERNQREFKKINEQLQELTVTSKTERKMYQEEISNERQLVKEDIESRERKFLSFVREHQQKQDRFKHRKSGLRFIKNMIGFAK</sequence>
<name>A0ABU6NUT9_9BACI</name>
<dbReference type="EMBL" id="JARTFS010000005">
    <property type="protein sequence ID" value="MED4400902.1"/>
    <property type="molecule type" value="Genomic_DNA"/>
</dbReference>
<organism evidence="2 3">
    <name type="scientific">Metabacillus fastidiosus</name>
    <dbReference type="NCBI Taxonomy" id="1458"/>
    <lineage>
        <taxon>Bacteria</taxon>
        <taxon>Bacillati</taxon>
        <taxon>Bacillota</taxon>
        <taxon>Bacilli</taxon>
        <taxon>Bacillales</taxon>
        <taxon>Bacillaceae</taxon>
        <taxon>Metabacillus</taxon>
    </lineage>
</organism>
<protein>
    <submittedName>
        <fullName evidence="2">Helix-turn-helix domain-containing protein</fullName>
    </submittedName>
</protein>
<proteinExistence type="predicted"/>
<accession>A0ABU6NUT9</accession>
<feature type="domain" description="HTH merR-type" evidence="1">
    <location>
        <begin position="8"/>
        <end position="75"/>
    </location>
</feature>
<evidence type="ECO:0000259" key="1">
    <source>
        <dbReference type="Pfam" id="PF13411"/>
    </source>
</evidence>
<comment type="caution">
    <text evidence="2">The sequence shown here is derived from an EMBL/GenBank/DDBJ whole genome shotgun (WGS) entry which is preliminary data.</text>
</comment>
<reference evidence="2 3" key="1">
    <citation type="submission" date="2023-03" db="EMBL/GenBank/DDBJ databases">
        <title>Bacillus Genome Sequencing.</title>
        <authorList>
            <person name="Dunlap C."/>
        </authorList>
    </citation>
    <scope>NUCLEOTIDE SEQUENCE [LARGE SCALE GENOMIC DNA]</scope>
    <source>
        <strain evidence="2 3">NRS-1717</strain>
    </source>
</reference>
<dbReference type="Gene3D" id="1.10.1660.10">
    <property type="match status" value="1"/>
</dbReference>
<gene>
    <name evidence="2" type="ORF">P9271_06100</name>
</gene>
<evidence type="ECO:0000313" key="2">
    <source>
        <dbReference type="EMBL" id="MED4400902.1"/>
    </source>
</evidence>
<dbReference type="InterPro" id="IPR000551">
    <property type="entry name" value="MerR-type_HTH_dom"/>
</dbReference>
<evidence type="ECO:0000313" key="3">
    <source>
        <dbReference type="Proteomes" id="UP001342826"/>
    </source>
</evidence>
<dbReference type="InterPro" id="IPR009061">
    <property type="entry name" value="DNA-bd_dom_put_sf"/>
</dbReference>